<proteinExistence type="predicted"/>
<feature type="region of interest" description="Disordered" evidence="1">
    <location>
        <begin position="1"/>
        <end position="39"/>
    </location>
</feature>
<dbReference type="AlphaFoldDB" id="A0A9P4I4Y0"/>
<reference evidence="2" key="1">
    <citation type="journal article" date="2020" name="Stud. Mycol.">
        <title>101 Dothideomycetes genomes: a test case for predicting lifestyles and emergence of pathogens.</title>
        <authorList>
            <person name="Haridas S."/>
            <person name="Albert R."/>
            <person name="Binder M."/>
            <person name="Bloem J."/>
            <person name="Labutti K."/>
            <person name="Salamov A."/>
            <person name="Andreopoulos B."/>
            <person name="Baker S."/>
            <person name="Barry K."/>
            <person name="Bills G."/>
            <person name="Bluhm B."/>
            <person name="Cannon C."/>
            <person name="Castanera R."/>
            <person name="Culley D."/>
            <person name="Daum C."/>
            <person name="Ezra D."/>
            <person name="Gonzalez J."/>
            <person name="Henrissat B."/>
            <person name="Kuo A."/>
            <person name="Liang C."/>
            <person name="Lipzen A."/>
            <person name="Lutzoni F."/>
            <person name="Magnuson J."/>
            <person name="Mondo S."/>
            <person name="Nolan M."/>
            <person name="Ohm R."/>
            <person name="Pangilinan J."/>
            <person name="Park H.-J."/>
            <person name="Ramirez L."/>
            <person name="Alfaro M."/>
            <person name="Sun H."/>
            <person name="Tritt A."/>
            <person name="Yoshinaga Y."/>
            <person name="Zwiers L.-H."/>
            <person name="Turgeon B."/>
            <person name="Goodwin S."/>
            <person name="Spatafora J."/>
            <person name="Crous P."/>
            <person name="Grigoriev I."/>
        </authorList>
    </citation>
    <scope>NUCLEOTIDE SEQUENCE</scope>
    <source>
        <strain evidence="2">CBS 133067</strain>
    </source>
</reference>
<name>A0A9P4I4Y0_9PEZI</name>
<organism evidence="2 3">
    <name type="scientific">Rhizodiscina lignyota</name>
    <dbReference type="NCBI Taxonomy" id="1504668"/>
    <lineage>
        <taxon>Eukaryota</taxon>
        <taxon>Fungi</taxon>
        <taxon>Dikarya</taxon>
        <taxon>Ascomycota</taxon>
        <taxon>Pezizomycotina</taxon>
        <taxon>Dothideomycetes</taxon>
        <taxon>Pleosporomycetidae</taxon>
        <taxon>Aulographales</taxon>
        <taxon>Rhizodiscinaceae</taxon>
        <taxon>Rhizodiscina</taxon>
    </lineage>
</organism>
<feature type="region of interest" description="Disordered" evidence="1">
    <location>
        <begin position="132"/>
        <end position="153"/>
    </location>
</feature>
<sequence length="269" mass="28248">MSNAAEPPAQSAREPAGGQERDPVPYSGRRMEQRVGLQRTERVALEQSELTAASLETGQACAHETPASRGRNLANAGLRREKEDLRNVGAAAHSETLRRAPANGSGRCCPSLLSAGAALHRTPTQTTASSIADFQGPCAPGRQSNRFDEPAPQLHSWPARANGSTSGAHSQGRLHESLAQAETAMALASAPLHVGLPLSRRRVCAISTPHHVAFAEAKTPKLMADLTSAQRSLSIVAHPIPTTCDSRFPWGKLILQASIGGATAAMAGQ</sequence>
<evidence type="ECO:0000313" key="3">
    <source>
        <dbReference type="Proteomes" id="UP000799772"/>
    </source>
</evidence>
<evidence type="ECO:0000313" key="2">
    <source>
        <dbReference type="EMBL" id="KAF2093008.1"/>
    </source>
</evidence>
<protein>
    <submittedName>
        <fullName evidence="2">Uncharacterized protein</fullName>
    </submittedName>
</protein>
<gene>
    <name evidence="2" type="ORF">NA57DRAFT_61866</name>
</gene>
<evidence type="ECO:0000256" key="1">
    <source>
        <dbReference type="SAM" id="MobiDB-lite"/>
    </source>
</evidence>
<feature type="compositionally biased region" description="Basic and acidic residues" evidence="1">
    <location>
        <begin position="19"/>
        <end position="39"/>
    </location>
</feature>
<accession>A0A9P4I4Y0</accession>
<comment type="caution">
    <text evidence="2">The sequence shown here is derived from an EMBL/GenBank/DDBJ whole genome shotgun (WGS) entry which is preliminary data.</text>
</comment>
<dbReference type="EMBL" id="ML978140">
    <property type="protein sequence ID" value="KAF2093008.1"/>
    <property type="molecule type" value="Genomic_DNA"/>
</dbReference>
<keyword evidence="3" id="KW-1185">Reference proteome</keyword>
<dbReference type="Proteomes" id="UP000799772">
    <property type="component" value="Unassembled WGS sequence"/>
</dbReference>